<keyword evidence="6" id="KW-0540">Nuclease</keyword>
<evidence type="ECO:0000256" key="4">
    <source>
        <dbReference type="SAM" id="Coils"/>
    </source>
</evidence>
<dbReference type="Pfam" id="PF01420">
    <property type="entry name" value="Methylase_S"/>
    <property type="match status" value="1"/>
</dbReference>
<keyword evidence="6" id="KW-0255">Endonuclease</keyword>
<evidence type="ECO:0000256" key="1">
    <source>
        <dbReference type="ARBA" id="ARBA00010923"/>
    </source>
</evidence>
<evidence type="ECO:0000313" key="7">
    <source>
        <dbReference type="Proteomes" id="UP001564408"/>
    </source>
</evidence>
<proteinExistence type="inferred from homology"/>
<keyword evidence="3" id="KW-0238">DNA-binding</keyword>
<dbReference type="Proteomes" id="UP001564408">
    <property type="component" value="Unassembled WGS sequence"/>
</dbReference>
<dbReference type="PANTHER" id="PTHR30408:SF12">
    <property type="entry name" value="TYPE I RESTRICTION ENZYME MJAVIII SPECIFICITY SUBUNIT"/>
    <property type="match status" value="1"/>
</dbReference>
<comment type="similarity">
    <text evidence="1">Belongs to the type-I restriction system S methylase family.</text>
</comment>
<sequence>MLTHRHDTIIGDIPKDWQPKPLKSLLEKQFSGDWGADEGEQAVSVLRSTNFTDSGALDFSDVATRYFSPEKAATFGLKKGDLLVERSGGGPEQPVGRIGFITEDLPDGTVSNFVQVLRPNPEKVDPDFLGWVLYELQRTGIIERVQQQSTQMRNLNWRDYQRLLLPWPDIDEQRRIAAALKLADDAIAKAKAELEATRELKRSLMQTLFVFGMPGRHSDFLATKIGPVPKDWNIKKLGEIIVSCQYGLSESMAESGRFPILRMNNIDNGIVNANDVKYIDLDDATFELFRLRAGDILFNRTNSMEYVGRVGVVNDDMDAVFASYLVRLVADTSQIDPWFLNFCMNSTQVRNRYRRYATPAVQQANINPRSVSFA</sequence>
<dbReference type="InterPro" id="IPR044946">
    <property type="entry name" value="Restrct_endonuc_typeI_TRD_sf"/>
</dbReference>
<gene>
    <name evidence="6" type="ORF">ABC977_04625</name>
</gene>
<dbReference type="InterPro" id="IPR000055">
    <property type="entry name" value="Restrct_endonuc_typeI_TRD"/>
</dbReference>
<reference evidence="6 7" key="1">
    <citation type="submission" date="2024-05" db="EMBL/GenBank/DDBJ databases">
        <title>Genome Sequence and Characterization of the New Strain Purple Sulfur Bacterium of Genus Thioalkalicoccus.</title>
        <authorList>
            <person name="Bryantseva I.A."/>
            <person name="Kyndt J.A."/>
            <person name="Imhoff J.F."/>
        </authorList>
    </citation>
    <scope>NUCLEOTIDE SEQUENCE [LARGE SCALE GENOMIC DNA]</scope>
    <source>
        <strain evidence="6 7">Um2</strain>
    </source>
</reference>
<keyword evidence="4" id="KW-0175">Coiled coil</keyword>
<dbReference type="EC" id="3.1.21.-" evidence="6"/>
<evidence type="ECO:0000256" key="2">
    <source>
        <dbReference type="ARBA" id="ARBA00022747"/>
    </source>
</evidence>
<dbReference type="PANTHER" id="PTHR30408">
    <property type="entry name" value="TYPE-1 RESTRICTION ENZYME ECOKI SPECIFICITY PROTEIN"/>
    <property type="match status" value="1"/>
</dbReference>
<dbReference type="CDD" id="cd17524">
    <property type="entry name" value="RMtype1_S_EcoUTORF5051P-TRD2-CR2_like"/>
    <property type="match status" value="1"/>
</dbReference>
<comment type="caution">
    <text evidence="6">The sequence shown here is derived from an EMBL/GenBank/DDBJ whole genome shotgun (WGS) entry which is preliminary data.</text>
</comment>
<keyword evidence="2" id="KW-0680">Restriction system</keyword>
<dbReference type="RefSeq" id="WP_369666073.1">
    <property type="nucleotide sequence ID" value="NZ_JBDKXB010000004.1"/>
</dbReference>
<feature type="coiled-coil region" evidence="4">
    <location>
        <begin position="180"/>
        <end position="207"/>
    </location>
</feature>
<dbReference type="Gene3D" id="3.90.220.20">
    <property type="entry name" value="DNA methylase specificity domains"/>
    <property type="match status" value="2"/>
</dbReference>
<dbReference type="EMBL" id="JBDKXB010000004">
    <property type="protein sequence ID" value="MEY6431690.1"/>
    <property type="molecule type" value="Genomic_DNA"/>
</dbReference>
<dbReference type="SUPFAM" id="SSF116734">
    <property type="entry name" value="DNA methylase specificity domain"/>
    <property type="match status" value="2"/>
</dbReference>
<dbReference type="GO" id="GO:0016787">
    <property type="term" value="F:hydrolase activity"/>
    <property type="evidence" value="ECO:0007669"/>
    <property type="project" value="UniProtKB-KW"/>
</dbReference>
<evidence type="ECO:0000313" key="6">
    <source>
        <dbReference type="EMBL" id="MEY6431690.1"/>
    </source>
</evidence>
<dbReference type="GO" id="GO:0004519">
    <property type="term" value="F:endonuclease activity"/>
    <property type="evidence" value="ECO:0007669"/>
    <property type="project" value="UniProtKB-KW"/>
</dbReference>
<accession>A0ABV4BB47</accession>
<keyword evidence="7" id="KW-1185">Reference proteome</keyword>
<protein>
    <submittedName>
        <fullName evidence="6">Restriction endonuclease subunit S</fullName>
        <ecNumber evidence="6">3.1.21.-</ecNumber>
    </submittedName>
</protein>
<organism evidence="6 7">
    <name type="scientific">Thioalkalicoccus limnaeus</name>
    <dbReference type="NCBI Taxonomy" id="120681"/>
    <lineage>
        <taxon>Bacteria</taxon>
        <taxon>Pseudomonadati</taxon>
        <taxon>Pseudomonadota</taxon>
        <taxon>Gammaproteobacteria</taxon>
        <taxon>Chromatiales</taxon>
        <taxon>Chromatiaceae</taxon>
        <taxon>Thioalkalicoccus</taxon>
    </lineage>
</organism>
<keyword evidence="6" id="KW-0378">Hydrolase</keyword>
<evidence type="ECO:0000259" key="5">
    <source>
        <dbReference type="Pfam" id="PF01420"/>
    </source>
</evidence>
<name>A0ABV4BB47_9GAMM</name>
<evidence type="ECO:0000256" key="3">
    <source>
        <dbReference type="ARBA" id="ARBA00023125"/>
    </source>
</evidence>
<feature type="domain" description="Type I restriction modification DNA specificity" evidence="5">
    <location>
        <begin position="14"/>
        <end position="191"/>
    </location>
</feature>
<dbReference type="InterPro" id="IPR052021">
    <property type="entry name" value="Type-I_RS_S_subunit"/>
</dbReference>